<accession>A0AB33KYD2</accession>
<name>A0AB33KYD2_9ACTN</name>
<evidence type="ECO:0000313" key="2">
    <source>
        <dbReference type="EMBL" id="BFP56770.1"/>
    </source>
</evidence>
<keyword evidence="1" id="KW-1133">Transmembrane helix</keyword>
<protein>
    <submittedName>
        <fullName evidence="2">Uncharacterized protein</fullName>
    </submittedName>
</protein>
<organism evidence="2">
    <name type="scientific">Streptomyces sp. CMC78</name>
    <dbReference type="NCBI Taxonomy" id="3231512"/>
    <lineage>
        <taxon>Bacteria</taxon>
        <taxon>Bacillati</taxon>
        <taxon>Actinomycetota</taxon>
        <taxon>Actinomycetes</taxon>
        <taxon>Kitasatosporales</taxon>
        <taxon>Streptomycetaceae</taxon>
        <taxon>Streptomyces</taxon>
    </lineage>
</organism>
<dbReference type="RefSeq" id="WP_257137468.1">
    <property type="nucleotide sequence ID" value="NZ_AP035884.1"/>
</dbReference>
<keyword evidence="1" id="KW-0472">Membrane</keyword>
<proteinExistence type="predicted"/>
<reference evidence="2" key="1">
    <citation type="submission" date="2024-07" db="EMBL/GenBank/DDBJ databases">
        <title>Complete genome sequences of cellulolytic bacteria, Kitasatospora sp. CMC57 and Streptomyces sp. CMC78, isolated from Japanese agricultural soil.</title>
        <authorList>
            <person name="Hashimoto T."/>
            <person name="Ito M."/>
            <person name="Iwamoto M."/>
            <person name="Fukahori D."/>
            <person name="Shoda T."/>
            <person name="Sakoda M."/>
            <person name="Morohoshi T."/>
            <person name="Mitsuboshi M."/>
            <person name="Nishizawa T."/>
        </authorList>
    </citation>
    <scope>NUCLEOTIDE SEQUENCE</scope>
    <source>
        <strain evidence="2">CMC78</strain>
    </source>
</reference>
<sequence length="82" mass="8868">MESATTVIVSIVIAKAFALTALWLRLRWRVQREREWHRCLLGMTGKLSAGGTVELGDRSGTGHCLYVKIDGTPVGGGKDQAA</sequence>
<gene>
    <name evidence="2" type="ORF">SCMC78_65770</name>
</gene>
<dbReference type="EMBL" id="AP035884">
    <property type="protein sequence ID" value="BFP56770.1"/>
    <property type="molecule type" value="Genomic_DNA"/>
</dbReference>
<dbReference type="KEGG" id="stcm:SCMC78_65770"/>
<dbReference type="AlphaFoldDB" id="A0AB33KYD2"/>
<feature type="transmembrane region" description="Helical" evidence="1">
    <location>
        <begin position="6"/>
        <end position="24"/>
    </location>
</feature>
<evidence type="ECO:0000256" key="1">
    <source>
        <dbReference type="SAM" id="Phobius"/>
    </source>
</evidence>
<keyword evidence="1" id="KW-0812">Transmembrane</keyword>